<organism evidence="7 8">
    <name type="scientific">Cymbomonas tetramitiformis</name>
    <dbReference type="NCBI Taxonomy" id="36881"/>
    <lineage>
        <taxon>Eukaryota</taxon>
        <taxon>Viridiplantae</taxon>
        <taxon>Chlorophyta</taxon>
        <taxon>Pyramimonadophyceae</taxon>
        <taxon>Pyramimonadales</taxon>
        <taxon>Pyramimonadaceae</taxon>
        <taxon>Cymbomonas</taxon>
    </lineage>
</organism>
<feature type="region of interest" description="Disordered" evidence="5">
    <location>
        <begin position="280"/>
        <end position="312"/>
    </location>
</feature>
<dbReference type="PANTHER" id="PTHR14991">
    <property type="entry name" value="RING FINGER PROTEIN 32"/>
    <property type="match status" value="1"/>
</dbReference>
<feature type="compositionally biased region" description="Basic and acidic residues" evidence="5">
    <location>
        <begin position="85"/>
        <end position="100"/>
    </location>
</feature>
<dbReference type="InterPro" id="IPR013083">
    <property type="entry name" value="Znf_RING/FYVE/PHD"/>
</dbReference>
<feature type="domain" description="RING-type" evidence="6">
    <location>
        <begin position="142"/>
        <end position="184"/>
    </location>
</feature>
<evidence type="ECO:0000313" key="8">
    <source>
        <dbReference type="Proteomes" id="UP001190700"/>
    </source>
</evidence>
<comment type="caution">
    <text evidence="7">The sequence shown here is derived from an EMBL/GenBank/DDBJ whole genome shotgun (WGS) entry which is preliminary data.</text>
</comment>
<reference evidence="7 8" key="1">
    <citation type="journal article" date="2015" name="Genome Biol. Evol.">
        <title>Comparative Genomics of a Bacterivorous Green Alga Reveals Evolutionary Causalities and Consequences of Phago-Mixotrophic Mode of Nutrition.</title>
        <authorList>
            <person name="Burns J.A."/>
            <person name="Paasch A."/>
            <person name="Narechania A."/>
            <person name="Kim E."/>
        </authorList>
    </citation>
    <scope>NUCLEOTIDE SEQUENCE [LARGE SCALE GENOMIC DNA]</scope>
    <source>
        <strain evidence="7 8">PLY_AMNH</strain>
    </source>
</reference>
<evidence type="ECO:0000256" key="4">
    <source>
        <dbReference type="PROSITE-ProRule" id="PRU00175"/>
    </source>
</evidence>
<evidence type="ECO:0000256" key="2">
    <source>
        <dbReference type="ARBA" id="ARBA00022771"/>
    </source>
</evidence>
<evidence type="ECO:0000256" key="5">
    <source>
        <dbReference type="SAM" id="MobiDB-lite"/>
    </source>
</evidence>
<dbReference type="Gene3D" id="3.30.40.10">
    <property type="entry name" value="Zinc/RING finger domain, C3HC4 (zinc finger)"/>
    <property type="match status" value="2"/>
</dbReference>
<evidence type="ECO:0000259" key="6">
    <source>
        <dbReference type="PROSITE" id="PS50089"/>
    </source>
</evidence>
<accession>A0AAE0FQK8</accession>
<feature type="domain" description="RING-type" evidence="6">
    <location>
        <begin position="338"/>
        <end position="397"/>
    </location>
</feature>
<gene>
    <name evidence="7" type="ORF">CYMTET_27373</name>
</gene>
<feature type="region of interest" description="Disordered" evidence="5">
    <location>
        <begin position="1"/>
        <end position="100"/>
    </location>
</feature>
<proteinExistence type="predicted"/>
<keyword evidence="3" id="KW-0862">Zinc</keyword>
<dbReference type="SMART" id="SM00184">
    <property type="entry name" value="RING"/>
    <property type="match status" value="2"/>
</dbReference>
<dbReference type="AlphaFoldDB" id="A0AAE0FQK8"/>
<dbReference type="EMBL" id="LGRX02014998">
    <property type="protein sequence ID" value="KAK3263850.1"/>
    <property type="molecule type" value="Genomic_DNA"/>
</dbReference>
<dbReference type="Pfam" id="PF13445">
    <property type="entry name" value="zf-RING_UBOX"/>
    <property type="match status" value="2"/>
</dbReference>
<evidence type="ECO:0000256" key="3">
    <source>
        <dbReference type="ARBA" id="ARBA00022833"/>
    </source>
</evidence>
<dbReference type="PROSITE" id="PS50096">
    <property type="entry name" value="IQ"/>
    <property type="match status" value="1"/>
</dbReference>
<dbReference type="GO" id="GO:0008270">
    <property type="term" value="F:zinc ion binding"/>
    <property type="evidence" value="ECO:0007669"/>
    <property type="project" value="UniProtKB-KW"/>
</dbReference>
<dbReference type="InterPro" id="IPR042862">
    <property type="entry name" value="RNF32"/>
</dbReference>
<dbReference type="CDD" id="cd16677">
    <property type="entry name" value="RING-H2_RNF32_rpt1"/>
    <property type="match status" value="1"/>
</dbReference>
<dbReference type="SUPFAM" id="SSF57850">
    <property type="entry name" value="RING/U-box"/>
    <property type="match status" value="2"/>
</dbReference>
<dbReference type="InterPro" id="IPR001841">
    <property type="entry name" value="Znf_RING"/>
</dbReference>
<feature type="compositionally biased region" description="Gly residues" evidence="5">
    <location>
        <begin position="13"/>
        <end position="26"/>
    </location>
</feature>
<keyword evidence="1" id="KW-0479">Metal-binding</keyword>
<evidence type="ECO:0000313" key="7">
    <source>
        <dbReference type="EMBL" id="KAK3263850.1"/>
    </source>
</evidence>
<feature type="compositionally biased region" description="Basic and acidic residues" evidence="5">
    <location>
        <begin position="1"/>
        <end position="12"/>
    </location>
</feature>
<name>A0AAE0FQK8_9CHLO</name>
<keyword evidence="2 4" id="KW-0863">Zinc-finger</keyword>
<dbReference type="InterPro" id="IPR027370">
    <property type="entry name" value="Znf-RING_euk"/>
</dbReference>
<dbReference type="PROSITE" id="PS50089">
    <property type="entry name" value="ZF_RING_2"/>
    <property type="match status" value="2"/>
</dbReference>
<dbReference type="Proteomes" id="UP001190700">
    <property type="component" value="Unassembled WGS sequence"/>
</dbReference>
<evidence type="ECO:0000256" key="1">
    <source>
        <dbReference type="ARBA" id="ARBA00022723"/>
    </source>
</evidence>
<dbReference type="PANTHER" id="PTHR14991:SF0">
    <property type="entry name" value="RING FINGER PROTEIN 32"/>
    <property type="match status" value="1"/>
</dbReference>
<protein>
    <recommendedName>
        <fullName evidence="6">RING-type domain-containing protein</fullName>
    </recommendedName>
</protein>
<keyword evidence="8" id="KW-1185">Reference proteome</keyword>
<sequence>MASGSRRVDRGRGGSGGRGGRGGRGSGSSTSTALLHAAAMQDHWSRELGFSTPSLLRHSKPKVPPHGAPSASSTQRPTASAARELPNRELPNRELDGVEKRPALTLAQRMGIIAKPPTPLTGEQWESVHQQFRDREGEDCECPICREEFKMEDQVLLSCSHVFHRACIRSFERFSEQKCCPVCRLDQYEKRIIHDGQIRFRGISVVRLQKWIRGFLTRRWFTKLLATIPPKDPDERRHWFAGKLQEVNNHLFEEMDATRNEIDELFAEIDARHHEEAVACGQAPRPPTAPLGPILSRPSSPENYPAPVPRRKVSAASPGEINWDKVISLALERGDTECPICIGDLDRRGSQKSWLSCTHVFHFHCITAFERFDKGKQEARDDSHNSREHQHNCPVCRSVYARKEF</sequence>